<keyword evidence="2" id="KW-1185">Reference proteome</keyword>
<dbReference type="AlphaFoldDB" id="A0A8X6JZV7"/>
<organism evidence="1 2">
    <name type="scientific">Trichonephila clavata</name>
    <name type="common">Joro spider</name>
    <name type="synonym">Nephila clavata</name>
    <dbReference type="NCBI Taxonomy" id="2740835"/>
    <lineage>
        <taxon>Eukaryota</taxon>
        <taxon>Metazoa</taxon>
        <taxon>Ecdysozoa</taxon>
        <taxon>Arthropoda</taxon>
        <taxon>Chelicerata</taxon>
        <taxon>Arachnida</taxon>
        <taxon>Araneae</taxon>
        <taxon>Araneomorphae</taxon>
        <taxon>Entelegynae</taxon>
        <taxon>Araneoidea</taxon>
        <taxon>Nephilidae</taxon>
        <taxon>Trichonephila</taxon>
    </lineage>
</organism>
<evidence type="ECO:0000313" key="1">
    <source>
        <dbReference type="EMBL" id="GFR24381.1"/>
    </source>
</evidence>
<dbReference type="EMBL" id="BMAO01028404">
    <property type="protein sequence ID" value="GFR24381.1"/>
    <property type="molecule type" value="Genomic_DNA"/>
</dbReference>
<reference evidence="1" key="1">
    <citation type="submission" date="2020-07" db="EMBL/GenBank/DDBJ databases">
        <title>Multicomponent nature underlies the extraordinary mechanical properties of spider dragline silk.</title>
        <authorList>
            <person name="Kono N."/>
            <person name="Nakamura H."/>
            <person name="Mori M."/>
            <person name="Yoshida Y."/>
            <person name="Ohtoshi R."/>
            <person name="Malay A.D."/>
            <person name="Moran D.A.P."/>
            <person name="Tomita M."/>
            <person name="Numata K."/>
            <person name="Arakawa K."/>
        </authorList>
    </citation>
    <scope>NUCLEOTIDE SEQUENCE</scope>
</reference>
<name>A0A8X6JZV7_TRICU</name>
<evidence type="ECO:0000313" key="2">
    <source>
        <dbReference type="Proteomes" id="UP000887116"/>
    </source>
</evidence>
<feature type="non-terminal residue" evidence="1">
    <location>
        <position position="1"/>
    </location>
</feature>
<sequence>PPTLKQWPRAPGLPKSCYPASLCKKFYTDHGLKVHVCLTPNAKTIEPIVPPKLTIGDTTQRREVEGITYRYICELL</sequence>
<comment type="caution">
    <text evidence="1">The sequence shown here is derived from an EMBL/GenBank/DDBJ whole genome shotgun (WGS) entry which is preliminary data.</text>
</comment>
<dbReference type="Proteomes" id="UP000887116">
    <property type="component" value="Unassembled WGS sequence"/>
</dbReference>
<proteinExistence type="predicted"/>
<protein>
    <submittedName>
        <fullName evidence="1">Uncharacterized protein</fullName>
    </submittedName>
</protein>
<accession>A0A8X6JZV7</accession>
<gene>
    <name evidence="1" type="ORF">TNCT_559261</name>
</gene>